<dbReference type="GO" id="GO:0046872">
    <property type="term" value="F:metal ion binding"/>
    <property type="evidence" value="ECO:0007669"/>
    <property type="project" value="UniProtKB-KW"/>
</dbReference>
<evidence type="ECO:0000256" key="2">
    <source>
        <dbReference type="ARBA" id="ARBA00006586"/>
    </source>
</evidence>
<comment type="catalytic activity">
    <reaction evidence="11">
        <text>an N-acyl-L-homoserine lactone + H2O = L-homoserine lactone + a carboxylate</text>
        <dbReference type="Rhea" id="RHEA:18937"/>
        <dbReference type="ChEBI" id="CHEBI:15377"/>
        <dbReference type="ChEBI" id="CHEBI:29067"/>
        <dbReference type="ChEBI" id="CHEBI:55474"/>
        <dbReference type="ChEBI" id="CHEBI:58633"/>
        <dbReference type="EC" id="3.5.1.97"/>
    </reaction>
</comment>
<comment type="caution">
    <text evidence="15">The sequence shown here is derived from an EMBL/GenBank/DDBJ whole genome shotgun (WGS) entry which is preliminary data.</text>
</comment>
<dbReference type="Gene3D" id="3.60.20.10">
    <property type="entry name" value="Glutamine Phosphoribosylpyrophosphate, subunit 1, domain 1"/>
    <property type="match status" value="1"/>
</dbReference>
<keyword evidence="3" id="KW-0673">Quorum sensing</keyword>
<dbReference type="Gene3D" id="1.10.439.10">
    <property type="entry name" value="Penicillin Amidohydrolase, domain 1"/>
    <property type="match status" value="1"/>
</dbReference>
<dbReference type="InterPro" id="IPR002692">
    <property type="entry name" value="S45"/>
</dbReference>
<dbReference type="SUPFAM" id="SSF56235">
    <property type="entry name" value="N-terminal nucleophile aminohydrolases (Ntn hydrolases)"/>
    <property type="match status" value="1"/>
</dbReference>
<dbReference type="PIRSF" id="PIRSF001227">
    <property type="entry name" value="Pen_acylase"/>
    <property type="match status" value="1"/>
</dbReference>
<dbReference type="InterPro" id="IPR043147">
    <property type="entry name" value="Penicillin_amidase_A-knob"/>
</dbReference>
<evidence type="ECO:0000256" key="9">
    <source>
        <dbReference type="ARBA" id="ARBA00039041"/>
    </source>
</evidence>
<gene>
    <name evidence="15" type="ORF">BOH74_00215</name>
</gene>
<evidence type="ECO:0000256" key="10">
    <source>
        <dbReference type="ARBA" id="ARBA00039697"/>
    </source>
</evidence>
<evidence type="ECO:0000313" key="16">
    <source>
        <dbReference type="Proteomes" id="UP000185990"/>
    </source>
</evidence>
<feature type="chain" id="PRO_5032497747" description="Acyl-homoserine lactone acylase QuiP" evidence="14">
    <location>
        <begin position="38"/>
        <end position="815"/>
    </location>
</feature>
<protein>
    <recommendedName>
        <fullName evidence="10">Acyl-homoserine lactone acylase QuiP</fullName>
        <ecNumber evidence="9">3.5.1.97</ecNumber>
    </recommendedName>
</protein>
<comment type="similarity">
    <text evidence="2">Belongs to the peptidase S45 family.</text>
</comment>
<dbReference type="PANTHER" id="PTHR34218">
    <property type="entry name" value="PEPTIDASE S45 PENICILLIN AMIDASE"/>
    <property type="match status" value="1"/>
</dbReference>
<dbReference type="GO" id="GO:0017000">
    <property type="term" value="P:antibiotic biosynthetic process"/>
    <property type="evidence" value="ECO:0007669"/>
    <property type="project" value="InterPro"/>
</dbReference>
<dbReference type="Gene3D" id="1.10.287.150">
    <property type="match status" value="1"/>
</dbReference>
<comment type="cofactor">
    <cofactor evidence="13">
        <name>Ca(2+)</name>
        <dbReference type="ChEBI" id="CHEBI:29108"/>
    </cofactor>
    <text evidence="13">Binds 1 Ca(2+) ion per dimer.</text>
</comment>
<accession>A0A854A417</accession>
<dbReference type="InterPro" id="IPR029055">
    <property type="entry name" value="Ntn_hydrolases_N"/>
</dbReference>
<evidence type="ECO:0000256" key="6">
    <source>
        <dbReference type="ARBA" id="ARBA00022801"/>
    </source>
</evidence>
<dbReference type="InterPro" id="IPR014395">
    <property type="entry name" value="Pen/GL7ACA/AHL_acylase"/>
</dbReference>
<dbReference type="PANTHER" id="PTHR34218:SF4">
    <property type="entry name" value="ACYL-HOMOSERINE LACTONE ACYLASE QUIP"/>
    <property type="match status" value="1"/>
</dbReference>
<dbReference type="Pfam" id="PF01804">
    <property type="entry name" value="Penicil_amidase"/>
    <property type="match status" value="1"/>
</dbReference>
<evidence type="ECO:0000256" key="8">
    <source>
        <dbReference type="ARBA" id="ARBA00038735"/>
    </source>
</evidence>
<evidence type="ECO:0000313" key="15">
    <source>
        <dbReference type="EMBL" id="OKA29232.1"/>
    </source>
</evidence>
<keyword evidence="13" id="KW-0106">Calcium</keyword>
<keyword evidence="13" id="KW-0479">Metal-binding</keyword>
<dbReference type="InterPro" id="IPR043146">
    <property type="entry name" value="Penicillin_amidase_N_B-knob"/>
</dbReference>
<dbReference type="GO" id="GO:0016811">
    <property type="term" value="F:hydrolase activity, acting on carbon-nitrogen (but not peptide) bonds, in linear amides"/>
    <property type="evidence" value="ECO:0007669"/>
    <property type="project" value="InterPro"/>
</dbReference>
<dbReference type="Gene3D" id="1.10.1400.10">
    <property type="match status" value="1"/>
</dbReference>
<evidence type="ECO:0000256" key="7">
    <source>
        <dbReference type="ARBA" id="ARBA00023145"/>
    </source>
</evidence>
<evidence type="ECO:0000256" key="12">
    <source>
        <dbReference type="PIRSR" id="PIRSR001227-1"/>
    </source>
</evidence>
<comment type="subunit">
    <text evidence="8">Heterodimer of an alpha subunit and a beta subunit processed from the same precursor.</text>
</comment>
<dbReference type="AlphaFoldDB" id="A0A854A417"/>
<dbReference type="GO" id="GO:0042597">
    <property type="term" value="C:periplasmic space"/>
    <property type="evidence" value="ECO:0007669"/>
    <property type="project" value="UniProtKB-SubCell"/>
</dbReference>
<dbReference type="EMBL" id="MPJD01000001">
    <property type="protein sequence ID" value="OKA29232.1"/>
    <property type="molecule type" value="Genomic_DNA"/>
</dbReference>
<feature type="binding site" evidence="13">
    <location>
        <position position="342"/>
    </location>
    <ligand>
        <name>Ca(2+)</name>
        <dbReference type="ChEBI" id="CHEBI:29108"/>
    </ligand>
</feature>
<dbReference type="GO" id="GO:0009372">
    <property type="term" value="P:quorum sensing"/>
    <property type="evidence" value="ECO:0007669"/>
    <property type="project" value="UniProtKB-KW"/>
</dbReference>
<organism evidence="15 16">
    <name type="scientific">Pseudomonas versuta</name>
    <dbReference type="NCBI Taxonomy" id="1788301"/>
    <lineage>
        <taxon>Bacteria</taxon>
        <taxon>Pseudomonadati</taxon>
        <taxon>Pseudomonadota</taxon>
        <taxon>Gammaproteobacteria</taxon>
        <taxon>Pseudomonadales</taxon>
        <taxon>Pseudomonadaceae</taxon>
        <taxon>Pseudomonas</taxon>
    </lineage>
</organism>
<comment type="subcellular location">
    <subcellularLocation>
        <location evidence="1">Periplasm</location>
    </subcellularLocation>
</comment>
<evidence type="ECO:0000256" key="3">
    <source>
        <dbReference type="ARBA" id="ARBA00022654"/>
    </source>
</evidence>
<evidence type="ECO:0000256" key="4">
    <source>
        <dbReference type="ARBA" id="ARBA00022729"/>
    </source>
</evidence>
<sequence length="815" mass="89610">MYSFKPHRLAQPRVFGRTMRLALLGLGLGSVAQQGLAAQVTIKRDHYGVPHIYAQDLGGLYFGYGYAVAQDRLYQMEMARRSSNGTVAQVLGKDYLEIDKATRSNFDPASIRAQLKALPVDDRQIFEGYAAGFNARIREVLADKPNLLAIEFVEEDFEPAPWSPEDVANIWVGLILNRFFAGTQEVANLQLLERLQASRGTLIGQQLYDQLRWLEDPQAPSTSAKAAGPLRNYNSAQGLQPLSVAAAHTWRSQQIARLGQAAADAMPTASNAWVVSPAKSQDGRAVLFNGPQQGWFNPSITYSVGLHGAGYDFTGSTPVALPAILFGSNGHIAWGSTVGALDTNDVYQEQLNPQNRFEYRYDGHYQPMHKRTETIEVKGEAPYTLEVYSTVHGFVSTWDVANQTAYSQKRSWEGREIESLMGWAGLAKAHNWDEFLLQAERVSVSINWFYADTLGNIGHVAVGKQPQRPGHQPVQFPALGDGSMEWQGFLPFAGNPRSYNPDQGYLVSWNNQPAPGLRADGANYSRVDRVNELIAPLQAKARLSLDDIWDVDRRGAFADLNARYFVPSIVAATRNLPVADPARQAADILQQWNLQNRDDQGKGVYDSPAVPIMRGWLAAMYSRVLQDDLPAEVFKVYAGAGYPTQYSPVSPQPGNASKLLWNALQGKHASVPQGYDFFNGEAPEAVVLEVLRSTLKALLATQGADLQAWRTPVASMRFAALNAIGVPWASKDRQPALAPFMNRGSETFRVSLGSDGVSMCSVVPPGQSGFVAANGEASKHVADQLTLYRDHGCKQDWLSESQVQANLESSLTLEY</sequence>
<name>A0A854A417_9PSED</name>
<keyword evidence="7" id="KW-0865">Zymogen</keyword>
<evidence type="ECO:0000256" key="1">
    <source>
        <dbReference type="ARBA" id="ARBA00004418"/>
    </source>
</evidence>
<keyword evidence="5" id="KW-0574">Periplasm</keyword>
<feature type="signal peptide" evidence="14">
    <location>
        <begin position="1"/>
        <end position="37"/>
    </location>
</feature>
<dbReference type="Proteomes" id="UP000185990">
    <property type="component" value="Unassembled WGS sequence"/>
</dbReference>
<keyword evidence="6" id="KW-0378">Hydrolase</keyword>
<proteinExistence type="inferred from homology"/>
<feature type="binding site" evidence="13">
    <location>
        <position position="185"/>
    </location>
    <ligand>
        <name>Ca(2+)</name>
        <dbReference type="ChEBI" id="CHEBI:29108"/>
    </ligand>
</feature>
<evidence type="ECO:0000256" key="11">
    <source>
        <dbReference type="ARBA" id="ARBA00048629"/>
    </source>
</evidence>
<dbReference type="Gene3D" id="2.30.120.10">
    <property type="match status" value="1"/>
</dbReference>
<feature type="active site" description="Nucleophile" evidence="12">
    <location>
        <position position="270"/>
    </location>
</feature>
<feature type="binding site" evidence="13">
    <location>
        <position position="345"/>
    </location>
    <ligand>
        <name>Ca(2+)</name>
        <dbReference type="ChEBI" id="CHEBI:29108"/>
    </ligand>
</feature>
<evidence type="ECO:0000256" key="14">
    <source>
        <dbReference type="SAM" id="SignalP"/>
    </source>
</evidence>
<dbReference type="InterPro" id="IPR023343">
    <property type="entry name" value="Penicillin_amidase_dom1"/>
</dbReference>
<keyword evidence="4 14" id="KW-0732">Signal</keyword>
<reference evidence="15 16" key="1">
    <citation type="submission" date="2016-11" db="EMBL/GenBank/DDBJ databases">
        <title>Draft genome of Pseudomonas versuta A4R1.12.</title>
        <authorList>
            <person name="See-Too W.-S."/>
        </authorList>
    </citation>
    <scope>NUCLEOTIDE SEQUENCE [LARGE SCALE GENOMIC DNA]</scope>
    <source>
        <strain evidence="15 16">A4R1.12</strain>
    </source>
</reference>
<evidence type="ECO:0000256" key="5">
    <source>
        <dbReference type="ARBA" id="ARBA00022764"/>
    </source>
</evidence>
<evidence type="ECO:0000256" key="13">
    <source>
        <dbReference type="PIRSR" id="PIRSR001227-2"/>
    </source>
</evidence>
<dbReference type="EC" id="3.5.1.97" evidence="9"/>